<reference evidence="2 3" key="1">
    <citation type="submission" date="2019-05" db="EMBL/GenBank/DDBJ databases">
        <title>Another draft genome of Portunus trituberculatus and its Hox gene families provides insights of decapod evolution.</title>
        <authorList>
            <person name="Jeong J.-H."/>
            <person name="Song I."/>
            <person name="Kim S."/>
            <person name="Choi T."/>
            <person name="Kim D."/>
            <person name="Ryu S."/>
            <person name="Kim W."/>
        </authorList>
    </citation>
    <scope>NUCLEOTIDE SEQUENCE [LARGE SCALE GENOMIC DNA]</scope>
    <source>
        <tissue evidence="2">Muscle</tissue>
    </source>
</reference>
<feature type="compositionally biased region" description="Low complexity" evidence="1">
    <location>
        <begin position="60"/>
        <end position="69"/>
    </location>
</feature>
<feature type="region of interest" description="Disordered" evidence="1">
    <location>
        <begin position="55"/>
        <end position="87"/>
    </location>
</feature>
<organism evidence="2 3">
    <name type="scientific">Portunus trituberculatus</name>
    <name type="common">Swimming crab</name>
    <name type="synonym">Neptunus trituberculatus</name>
    <dbReference type="NCBI Taxonomy" id="210409"/>
    <lineage>
        <taxon>Eukaryota</taxon>
        <taxon>Metazoa</taxon>
        <taxon>Ecdysozoa</taxon>
        <taxon>Arthropoda</taxon>
        <taxon>Crustacea</taxon>
        <taxon>Multicrustacea</taxon>
        <taxon>Malacostraca</taxon>
        <taxon>Eumalacostraca</taxon>
        <taxon>Eucarida</taxon>
        <taxon>Decapoda</taxon>
        <taxon>Pleocyemata</taxon>
        <taxon>Brachyura</taxon>
        <taxon>Eubrachyura</taxon>
        <taxon>Portunoidea</taxon>
        <taxon>Portunidae</taxon>
        <taxon>Portuninae</taxon>
        <taxon>Portunus</taxon>
    </lineage>
</organism>
<sequence>MTKRTRLKFSRAGDDSMLSVVTRVGQPRNTKWGRNTAPSSVVMWYKMRKDGTYQARRRQTQMQRTPQQERGYKHKKPWKRDPVIETC</sequence>
<evidence type="ECO:0000313" key="3">
    <source>
        <dbReference type="Proteomes" id="UP000324222"/>
    </source>
</evidence>
<dbReference type="Proteomes" id="UP000324222">
    <property type="component" value="Unassembled WGS sequence"/>
</dbReference>
<comment type="caution">
    <text evidence="2">The sequence shown here is derived from an EMBL/GenBank/DDBJ whole genome shotgun (WGS) entry which is preliminary data.</text>
</comment>
<keyword evidence="3" id="KW-1185">Reference proteome</keyword>
<dbReference type="AlphaFoldDB" id="A0A5B7DFB3"/>
<accession>A0A5B7DFB3</accession>
<dbReference type="EMBL" id="VSRR010000801">
    <property type="protein sequence ID" value="MPC19766.1"/>
    <property type="molecule type" value="Genomic_DNA"/>
</dbReference>
<name>A0A5B7DFB3_PORTR</name>
<evidence type="ECO:0000313" key="2">
    <source>
        <dbReference type="EMBL" id="MPC19766.1"/>
    </source>
</evidence>
<proteinExistence type="predicted"/>
<evidence type="ECO:0000256" key="1">
    <source>
        <dbReference type="SAM" id="MobiDB-lite"/>
    </source>
</evidence>
<gene>
    <name evidence="2" type="ORF">E2C01_012692</name>
</gene>
<protein>
    <submittedName>
        <fullName evidence="2">Uncharacterized protein</fullName>
    </submittedName>
</protein>